<dbReference type="InterPro" id="IPR010131">
    <property type="entry name" value="MdtP/NodT-like"/>
</dbReference>
<keyword evidence="2" id="KW-0812">Transmembrane</keyword>
<dbReference type="InterPro" id="IPR003423">
    <property type="entry name" value="OMP_efflux"/>
</dbReference>
<reference evidence="3" key="2">
    <citation type="submission" date="2014-09" db="EMBL/GenBank/DDBJ databases">
        <title>Criblamydia sequanensis harbors a mega-plasmid encoding arsenite resistance.</title>
        <authorList>
            <person name="Bertelli C."/>
            <person name="Goesmann A."/>
            <person name="Greub G."/>
        </authorList>
    </citation>
    <scope>NUCLEOTIDE SEQUENCE [LARGE SCALE GENOMIC DNA]</scope>
    <source>
        <strain evidence="3">CRIB-18</strain>
    </source>
</reference>
<dbReference type="AlphaFoldDB" id="A0A090D263"/>
<evidence type="ECO:0000313" key="4">
    <source>
        <dbReference type="Proteomes" id="UP000031552"/>
    </source>
</evidence>
<dbReference type="Pfam" id="PF02321">
    <property type="entry name" value="OEP"/>
    <property type="match status" value="2"/>
</dbReference>
<proteinExistence type="inferred from homology"/>
<dbReference type="NCBIfam" id="TIGR01845">
    <property type="entry name" value="outer_NodT"/>
    <property type="match status" value="1"/>
</dbReference>
<sequence>MRINISSLFYLLFLAFFLTSCFPRSYCPPKCFEMPENWKEEEVDNDEAINLTWWDLFEDPVLSGYINEALAYNQDLKEAVARVKEFFGKMIVARAPLYPQVSFNGSATKQEISIASEFLSQDINPDVTPVASFERIFDTFQIYLSASYQLDIWGKLESHAKASFYDLLRENEVKRTVLITVVTSVASSYIHLRQLDEQVAIAMKTFESRKESFRLATLRFEGGLTSELEVKQSESEVESAEASLIALQIDQAREENLLSILIGRPPDHLQRGFRLSELSKPFDIPVGLPCELIRSRPDIRAAENALRVANLEVDVARLAFMPGFALTGLFGFESSQLKDLITAPARFWEYGIALIQPVFSGKELSGKLYEARSIFLETCFHYYQTILIGLKEVEDALVSHRKFIELTNVQKQRVKVLGEYLALARLRYEEGQTDYLNVLDAERQLFSAELEYVSAESNQFLSLINLYKALGGGWVIDAERKMLPLCN</sequence>
<keyword evidence="4" id="KW-1185">Reference proteome</keyword>
<protein>
    <submittedName>
        <fullName evidence="3">RND efflux system, outer membrane lipoprotein</fullName>
    </submittedName>
</protein>
<keyword evidence="2" id="KW-0472">Membrane</keyword>
<name>A0A090D263_9BACT</name>
<evidence type="ECO:0000313" key="3">
    <source>
        <dbReference type="EMBL" id="CDR34088.1"/>
    </source>
</evidence>
<dbReference type="OrthoDB" id="9783163at2"/>
<dbReference type="eggNOG" id="COG1538">
    <property type="taxonomic scope" value="Bacteria"/>
</dbReference>
<gene>
    <name evidence="3" type="ORF">CSEC_1268</name>
</gene>
<keyword evidence="2 3" id="KW-0449">Lipoprotein</keyword>
<dbReference type="PROSITE" id="PS51257">
    <property type="entry name" value="PROKAR_LIPOPROTEIN"/>
    <property type="match status" value="1"/>
</dbReference>
<dbReference type="SUPFAM" id="SSF56954">
    <property type="entry name" value="Outer membrane efflux proteins (OEP)"/>
    <property type="match status" value="1"/>
</dbReference>
<comment type="similarity">
    <text evidence="1 2">Belongs to the outer membrane factor (OMF) (TC 1.B.17) family.</text>
</comment>
<organism evidence="3 4">
    <name type="scientific">Candidatus Criblamydia sequanensis CRIB-18</name>
    <dbReference type="NCBI Taxonomy" id="1437425"/>
    <lineage>
        <taxon>Bacteria</taxon>
        <taxon>Pseudomonadati</taxon>
        <taxon>Chlamydiota</taxon>
        <taxon>Chlamydiia</taxon>
        <taxon>Parachlamydiales</taxon>
        <taxon>Candidatus Criblamydiaceae</taxon>
        <taxon>Candidatus Criblamydia</taxon>
    </lineage>
</organism>
<comment type="caution">
    <text evidence="3">The sequence shown here is derived from an EMBL/GenBank/DDBJ whole genome shotgun (WGS) entry which is preliminary data.</text>
</comment>
<dbReference type="STRING" id="1437425.CSEC_1268"/>
<dbReference type="Gene3D" id="1.20.1600.10">
    <property type="entry name" value="Outer membrane efflux proteins (OEP)"/>
    <property type="match status" value="1"/>
</dbReference>
<keyword evidence="2" id="KW-1134">Transmembrane beta strand</keyword>
<dbReference type="Proteomes" id="UP000031552">
    <property type="component" value="Unassembled WGS sequence"/>
</dbReference>
<keyword evidence="2" id="KW-0564">Palmitate</keyword>
<dbReference type="PANTHER" id="PTHR30203:SF33">
    <property type="entry name" value="BLR4455 PROTEIN"/>
    <property type="match status" value="1"/>
</dbReference>
<evidence type="ECO:0000256" key="1">
    <source>
        <dbReference type="ARBA" id="ARBA00007613"/>
    </source>
</evidence>
<dbReference type="PANTHER" id="PTHR30203">
    <property type="entry name" value="OUTER MEMBRANE CATION EFFLUX PROTEIN"/>
    <property type="match status" value="1"/>
</dbReference>
<dbReference type="Gene3D" id="2.20.200.10">
    <property type="entry name" value="Outer membrane efflux proteins (OEP)"/>
    <property type="match status" value="1"/>
</dbReference>
<comment type="subcellular location">
    <subcellularLocation>
        <location evidence="2">Cell membrane</location>
        <topology evidence="2">Lipid-anchor</topology>
    </subcellularLocation>
</comment>
<dbReference type="EMBL" id="CCEJ010000005">
    <property type="protein sequence ID" value="CDR34088.1"/>
    <property type="molecule type" value="Genomic_DNA"/>
</dbReference>
<reference evidence="3" key="1">
    <citation type="submission" date="2013-12" db="EMBL/GenBank/DDBJ databases">
        <authorList>
            <person name="Linke B."/>
        </authorList>
    </citation>
    <scope>NUCLEOTIDE SEQUENCE [LARGE SCALE GENOMIC DNA]</scope>
    <source>
        <strain evidence="3">CRIB-18</strain>
    </source>
</reference>
<dbReference type="GO" id="GO:0015562">
    <property type="term" value="F:efflux transmembrane transporter activity"/>
    <property type="evidence" value="ECO:0007669"/>
    <property type="project" value="InterPro"/>
</dbReference>
<evidence type="ECO:0000256" key="2">
    <source>
        <dbReference type="RuleBase" id="RU362097"/>
    </source>
</evidence>
<dbReference type="GO" id="GO:0005886">
    <property type="term" value="C:plasma membrane"/>
    <property type="evidence" value="ECO:0007669"/>
    <property type="project" value="UniProtKB-SubCell"/>
</dbReference>
<accession>A0A090D263</accession>